<gene>
    <name evidence="6" type="ORF">OS125_06555</name>
</gene>
<proteinExistence type="predicted"/>
<sequence>MVYSARGCADYLSSDRFRTLVVALAATHSPDELNLVLVDFKGGATFLGLEELPHTSAVITNLSDEAHLVERMHDAISGEMNRRQEVLRRAGGFANVTDHNAAARDRDDLDPLPALLIVIDEFSELLGQHPDFADLFTAVGRLGRSLHVHLILASQRLEEGRLRGLESHLSYRIGLKTFSAAESRQVLGVPDAHFLPSRPGTGYLRTGAEQLTRFRAAYVSAPLSVEPLTGRSSVERSVPVVRHFDTWTDVDGDGVRTPTTSTGVGETGPTLLDAVVSAAVTAAGSRGLKAHRIWLPPLPMSLGLGEVHRGEVGGSSGGREGRNS</sequence>
<evidence type="ECO:0000259" key="5">
    <source>
        <dbReference type="PROSITE" id="PS50901"/>
    </source>
</evidence>
<dbReference type="Gene3D" id="3.40.50.300">
    <property type="entry name" value="P-loop containing nucleotide triphosphate hydrolases"/>
    <property type="match status" value="1"/>
</dbReference>
<keyword evidence="1 3" id="KW-0547">Nucleotide-binding</keyword>
<reference evidence="6" key="1">
    <citation type="submission" date="2022-11" db="EMBL/GenBank/DDBJ databases">
        <title>Corynebacterium sp. isolated from Penguins.</title>
        <authorList>
            <person name="Sedlar K."/>
            <person name="Svec P."/>
        </authorList>
    </citation>
    <scope>NUCLEOTIDE SEQUENCE</scope>
    <source>
        <strain evidence="6">P7003</strain>
    </source>
</reference>
<name>A0ABT3WS02_9CORY</name>
<keyword evidence="7" id="KW-1185">Reference proteome</keyword>
<dbReference type="Pfam" id="PF01580">
    <property type="entry name" value="FtsK_SpoIIIE"/>
    <property type="match status" value="1"/>
</dbReference>
<dbReference type="Proteomes" id="UP001081709">
    <property type="component" value="Unassembled WGS sequence"/>
</dbReference>
<evidence type="ECO:0000313" key="7">
    <source>
        <dbReference type="Proteomes" id="UP001081709"/>
    </source>
</evidence>
<dbReference type="InterPro" id="IPR027417">
    <property type="entry name" value="P-loop_NTPase"/>
</dbReference>
<protein>
    <submittedName>
        <fullName evidence="6">FtsK/SpoIIIE domain-containing protein</fullName>
    </submittedName>
</protein>
<dbReference type="PANTHER" id="PTHR22683">
    <property type="entry name" value="SPORULATION PROTEIN RELATED"/>
    <property type="match status" value="1"/>
</dbReference>
<dbReference type="PANTHER" id="PTHR22683:SF1">
    <property type="entry name" value="TYPE VII SECRETION SYSTEM PROTEIN ESSC"/>
    <property type="match status" value="1"/>
</dbReference>
<feature type="binding site" evidence="3">
    <location>
        <begin position="7"/>
        <end position="14"/>
    </location>
    <ligand>
        <name>ATP</name>
        <dbReference type="ChEBI" id="CHEBI:30616"/>
    </ligand>
</feature>
<evidence type="ECO:0000256" key="1">
    <source>
        <dbReference type="ARBA" id="ARBA00022741"/>
    </source>
</evidence>
<evidence type="ECO:0000313" key="6">
    <source>
        <dbReference type="EMBL" id="MCX7444906.1"/>
    </source>
</evidence>
<feature type="region of interest" description="Disordered" evidence="4">
    <location>
        <begin position="305"/>
        <end position="324"/>
    </location>
</feature>
<dbReference type="PROSITE" id="PS50901">
    <property type="entry name" value="FTSK"/>
    <property type="match status" value="1"/>
</dbReference>
<dbReference type="EMBL" id="JAPMKV010000003">
    <property type="protein sequence ID" value="MCX7444906.1"/>
    <property type="molecule type" value="Genomic_DNA"/>
</dbReference>
<dbReference type="InterPro" id="IPR050206">
    <property type="entry name" value="FtsK/SpoIIIE/SftA"/>
</dbReference>
<evidence type="ECO:0000256" key="4">
    <source>
        <dbReference type="SAM" id="MobiDB-lite"/>
    </source>
</evidence>
<organism evidence="6 7">
    <name type="scientific">Corynebacterium pygosceleis</name>
    <dbReference type="NCBI Taxonomy" id="2800406"/>
    <lineage>
        <taxon>Bacteria</taxon>
        <taxon>Bacillati</taxon>
        <taxon>Actinomycetota</taxon>
        <taxon>Actinomycetes</taxon>
        <taxon>Mycobacteriales</taxon>
        <taxon>Corynebacteriaceae</taxon>
        <taxon>Corynebacterium</taxon>
    </lineage>
</organism>
<evidence type="ECO:0000256" key="3">
    <source>
        <dbReference type="PROSITE-ProRule" id="PRU00289"/>
    </source>
</evidence>
<keyword evidence="2 3" id="KW-0067">ATP-binding</keyword>
<dbReference type="InterPro" id="IPR002543">
    <property type="entry name" value="FtsK_dom"/>
</dbReference>
<evidence type="ECO:0000256" key="2">
    <source>
        <dbReference type="ARBA" id="ARBA00022840"/>
    </source>
</evidence>
<feature type="domain" description="FtsK" evidence="5">
    <location>
        <begin position="1"/>
        <end position="184"/>
    </location>
</feature>
<dbReference type="RefSeq" id="WP_267186538.1">
    <property type="nucleotide sequence ID" value="NZ_JAPMKV010000003.1"/>
</dbReference>
<dbReference type="SUPFAM" id="SSF52540">
    <property type="entry name" value="P-loop containing nucleoside triphosphate hydrolases"/>
    <property type="match status" value="1"/>
</dbReference>
<accession>A0ABT3WS02</accession>
<comment type="caution">
    <text evidence="6">The sequence shown here is derived from an EMBL/GenBank/DDBJ whole genome shotgun (WGS) entry which is preliminary data.</text>
</comment>